<evidence type="ECO:0000256" key="1">
    <source>
        <dbReference type="SAM" id="MobiDB-lite"/>
    </source>
</evidence>
<dbReference type="RefSeq" id="WP_311677662.1">
    <property type="nucleotide sequence ID" value="NZ_JAVRER010000069.1"/>
</dbReference>
<feature type="compositionally biased region" description="Low complexity" evidence="1">
    <location>
        <begin position="109"/>
        <end position="140"/>
    </location>
</feature>
<name>A0ABD5ECU4_9ACTN</name>
<gene>
    <name evidence="2" type="ORF">RM574_27630</name>
</gene>
<dbReference type="EMBL" id="JAVRER010000069">
    <property type="protein sequence ID" value="MDT0419256.1"/>
    <property type="molecule type" value="Genomic_DNA"/>
</dbReference>
<proteinExistence type="predicted"/>
<reference evidence="3" key="1">
    <citation type="submission" date="2023-07" db="EMBL/GenBank/DDBJ databases">
        <title>30 novel species of actinomycetes from the DSMZ collection.</title>
        <authorList>
            <person name="Nouioui I."/>
        </authorList>
    </citation>
    <scope>NUCLEOTIDE SEQUENCE [LARGE SCALE GENOMIC DNA]</scope>
    <source>
        <strain evidence="3">DSM 41982</strain>
    </source>
</reference>
<feature type="region of interest" description="Disordered" evidence="1">
    <location>
        <begin position="102"/>
        <end position="146"/>
    </location>
</feature>
<evidence type="ECO:0000313" key="3">
    <source>
        <dbReference type="Proteomes" id="UP001183607"/>
    </source>
</evidence>
<evidence type="ECO:0008006" key="4">
    <source>
        <dbReference type="Google" id="ProtNLM"/>
    </source>
</evidence>
<evidence type="ECO:0000313" key="2">
    <source>
        <dbReference type="EMBL" id="MDT0419256.1"/>
    </source>
</evidence>
<protein>
    <recommendedName>
        <fullName evidence="4">Lipoprotein</fullName>
    </recommendedName>
</protein>
<dbReference type="InterPro" id="IPR006311">
    <property type="entry name" value="TAT_signal"/>
</dbReference>
<accession>A0ABD5ECU4</accession>
<dbReference type="Proteomes" id="UP001183607">
    <property type="component" value="Unassembled WGS sequence"/>
</dbReference>
<sequence length="194" mass="19361">MPPLPAPGPLPLPRLSRRLLLASGTALAGASLLTGCSDDSDAASRRHAKAEATAAQKLSRGAARDSADLTARYDATLAAHPGLDATLRPLRAQVTRHREAFDAAGRGATGSPSPDASSSAPGRAAGAAATSASPGPTVASDQKTALRDLATAEKKLADHRARVLVDAPGELARLLASVTAAGAAHAYVLGAAAK</sequence>
<organism evidence="2 3">
    <name type="scientific">Streptomyces evansiae</name>
    <dbReference type="NCBI Taxonomy" id="3075535"/>
    <lineage>
        <taxon>Bacteria</taxon>
        <taxon>Bacillati</taxon>
        <taxon>Actinomycetota</taxon>
        <taxon>Actinomycetes</taxon>
        <taxon>Kitasatosporales</taxon>
        <taxon>Streptomycetaceae</taxon>
        <taxon>Streptomyces</taxon>
    </lineage>
</organism>
<dbReference type="AlphaFoldDB" id="A0ABD5ECU4"/>
<comment type="caution">
    <text evidence="2">The sequence shown here is derived from an EMBL/GenBank/DDBJ whole genome shotgun (WGS) entry which is preliminary data.</text>
</comment>
<dbReference type="PROSITE" id="PS51318">
    <property type="entry name" value="TAT"/>
    <property type="match status" value="1"/>
</dbReference>